<dbReference type="GO" id="GO:0008745">
    <property type="term" value="F:N-acetylmuramoyl-L-alanine amidase activity"/>
    <property type="evidence" value="ECO:0007669"/>
    <property type="project" value="UniProtKB-EC"/>
</dbReference>
<dbReference type="GO" id="GO:0009254">
    <property type="term" value="P:peptidoglycan turnover"/>
    <property type="evidence" value="ECO:0007669"/>
    <property type="project" value="TreeGrafter"/>
</dbReference>
<evidence type="ECO:0000313" key="8">
    <source>
        <dbReference type="EMBL" id="RNL37887.1"/>
    </source>
</evidence>
<proteinExistence type="inferred from homology"/>
<accession>A0A3N0ASN7</accession>
<dbReference type="InterPro" id="IPR002502">
    <property type="entry name" value="Amidase_domain"/>
</dbReference>
<dbReference type="SMART" id="SM00644">
    <property type="entry name" value="Ami_2"/>
    <property type="match status" value="1"/>
</dbReference>
<name>A0A3N0ASN7_9ACTN</name>
<dbReference type="EC" id="3.5.1.28" evidence="3"/>
<dbReference type="PANTHER" id="PTHR30417:SF1">
    <property type="entry name" value="N-ACETYLMURAMOYL-L-ALANINE AMIDASE AMID"/>
    <property type="match status" value="1"/>
</dbReference>
<protein>
    <recommendedName>
        <fullName evidence="3">N-acetylmuramoyl-L-alanine amidase</fullName>
        <ecNumber evidence="3">3.5.1.28</ecNumber>
    </recommendedName>
</protein>
<dbReference type="GO" id="GO:0009253">
    <property type="term" value="P:peptidoglycan catabolic process"/>
    <property type="evidence" value="ECO:0007669"/>
    <property type="project" value="InterPro"/>
</dbReference>
<dbReference type="InterPro" id="IPR002477">
    <property type="entry name" value="Peptidoglycan-bd-like"/>
</dbReference>
<evidence type="ECO:0000259" key="7">
    <source>
        <dbReference type="SMART" id="SM00644"/>
    </source>
</evidence>
<dbReference type="InterPro" id="IPR036366">
    <property type="entry name" value="PGBDSf"/>
</dbReference>
<evidence type="ECO:0000313" key="9">
    <source>
        <dbReference type="Proteomes" id="UP000278327"/>
    </source>
</evidence>
<dbReference type="Gene3D" id="3.40.80.10">
    <property type="entry name" value="Peptidoglycan recognition protein-like"/>
    <property type="match status" value="1"/>
</dbReference>
<feature type="region of interest" description="Disordered" evidence="6">
    <location>
        <begin position="1"/>
        <end position="20"/>
    </location>
</feature>
<dbReference type="Gene3D" id="1.10.101.10">
    <property type="entry name" value="PGBD-like superfamily/PGBD"/>
    <property type="match status" value="2"/>
</dbReference>
<dbReference type="Pfam" id="PF01510">
    <property type="entry name" value="Amidase_2"/>
    <property type="match status" value="1"/>
</dbReference>
<feature type="domain" description="N-acetylmuramoyl-L-alanine amidase" evidence="7">
    <location>
        <begin position="38"/>
        <end position="186"/>
    </location>
</feature>
<dbReference type="SUPFAM" id="SSF55846">
    <property type="entry name" value="N-acetylmuramoyl-L-alanine amidase-like"/>
    <property type="match status" value="1"/>
</dbReference>
<evidence type="ECO:0000256" key="4">
    <source>
        <dbReference type="ARBA" id="ARBA00022801"/>
    </source>
</evidence>
<sequence>MRSPPPSRRSRPSAPAMTTGRVSSMAALTINTYHGSFNKSRRTGGLGAIVNFVEHYTGGNGSARNNCIYFATANRNASADFFIDKDGTIWEYNNILDGFYTWHVGDGKGKYGITNTNSIGVEVVSDGEDFTAAQRASLSKLYAHCCSILGRKLNVVRHYDASRKYCPAPYIDSAKWAALKTETLGGQPTQVVNKPAASKPASKPAPAVKPTAKKYTGASGKIAEFQRWLRATYKYDCDDDNLFGPKTRKYAVMALQSELNSQFGKELAVDGAFGDNTYAACVSVRENARGNITRIIQGMLYCKGYDPKGFDGIFGKGCAEAVRAFQANNGLTPDKVAGRNTFRKLMG</sequence>
<dbReference type="PANTHER" id="PTHR30417">
    <property type="entry name" value="N-ACETYLMURAMOYL-L-ALANINE AMIDASE AMID"/>
    <property type="match status" value="1"/>
</dbReference>
<dbReference type="InterPro" id="IPR036505">
    <property type="entry name" value="Amidase/PGRP_sf"/>
</dbReference>
<dbReference type="Pfam" id="PF01471">
    <property type="entry name" value="PG_binding_1"/>
    <property type="match status" value="1"/>
</dbReference>
<dbReference type="Proteomes" id="UP000278327">
    <property type="component" value="Unassembled WGS sequence"/>
</dbReference>
<comment type="catalytic activity">
    <reaction evidence="1">
        <text>Hydrolyzes the link between N-acetylmuramoyl residues and L-amino acid residues in certain cell-wall glycopeptides.</text>
        <dbReference type="EC" id="3.5.1.28"/>
    </reaction>
</comment>
<dbReference type="AlphaFoldDB" id="A0A3N0ASN7"/>
<dbReference type="SUPFAM" id="SSF47090">
    <property type="entry name" value="PGBD-like"/>
    <property type="match status" value="1"/>
</dbReference>
<keyword evidence="9" id="KW-1185">Reference proteome</keyword>
<comment type="caution">
    <text evidence="8">The sequence shown here is derived from an EMBL/GenBank/DDBJ whole genome shotgun (WGS) entry which is preliminary data.</text>
</comment>
<feature type="compositionally biased region" description="Low complexity" evidence="6">
    <location>
        <begin position="194"/>
        <end position="210"/>
    </location>
</feature>
<evidence type="ECO:0000256" key="2">
    <source>
        <dbReference type="ARBA" id="ARBA00007553"/>
    </source>
</evidence>
<evidence type="ECO:0000256" key="6">
    <source>
        <dbReference type="SAM" id="MobiDB-lite"/>
    </source>
</evidence>
<dbReference type="EMBL" id="QICA01000009">
    <property type="protein sequence ID" value="RNL37887.1"/>
    <property type="molecule type" value="Genomic_DNA"/>
</dbReference>
<evidence type="ECO:0000256" key="5">
    <source>
        <dbReference type="ARBA" id="ARBA00023316"/>
    </source>
</evidence>
<dbReference type="InterPro" id="IPR051206">
    <property type="entry name" value="NAMLAA_amidase_2"/>
</dbReference>
<comment type="similarity">
    <text evidence="2">Belongs to the N-acetylmuramoyl-L-alanine amidase 2 family.</text>
</comment>
<keyword evidence="5" id="KW-0961">Cell wall biogenesis/degradation</keyword>
<keyword evidence="4" id="KW-0378">Hydrolase</keyword>
<dbReference type="CDD" id="cd06583">
    <property type="entry name" value="PGRP"/>
    <property type="match status" value="1"/>
</dbReference>
<gene>
    <name evidence="8" type="ORF">DMP10_06390</name>
</gene>
<dbReference type="InterPro" id="IPR036365">
    <property type="entry name" value="PGBD-like_sf"/>
</dbReference>
<reference evidence="8 9" key="1">
    <citation type="journal article" date="2019" name="Microbiol. Resour. Announc.">
        <title>Draft Genome Sequences of Type Strains of Gordonibacter faecihominis, Paraeggerthella hongkongensis, Parvibacter caecicola,Slackia equolifaciens, Slackia faecicanis, and Slackia isoflavoniconvertens.</title>
        <authorList>
            <person name="Danylec N."/>
            <person name="Stoll D.A."/>
            <person name="Dotsch A."/>
            <person name="Huch M."/>
        </authorList>
    </citation>
    <scope>NUCLEOTIDE SEQUENCE [LARGE SCALE GENOMIC DNA]</scope>
    <source>
        <strain evidence="8 9">DSM 18785</strain>
    </source>
</reference>
<organism evidence="8 9">
    <name type="scientific">Adlercreutzia equolifaciens subsp. celatus DSM 18785</name>
    <dbReference type="NCBI Taxonomy" id="1121021"/>
    <lineage>
        <taxon>Bacteria</taxon>
        <taxon>Bacillati</taxon>
        <taxon>Actinomycetota</taxon>
        <taxon>Coriobacteriia</taxon>
        <taxon>Eggerthellales</taxon>
        <taxon>Eggerthellaceae</taxon>
        <taxon>Adlercreutzia</taxon>
    </lineage>
</organism>
<feature type="region of interest" description="Disordered" evidence="6">
    <location>
        <begin position="189"/>
        <end position="210"/>
    </location>
</feature>
<evidence type="ECO:0000256" key="1">
    <source>
        <dbReference type="ARBA" id="ARBA00001561"/>
    </source>
</evidence>
<evidence type="ECO:0000256" key="3">
    <source>
        <dbReference type="ARBA" id="ARBA00011901"/>
    </source>
</evidence>
<dbReference type="GO" id="GO:0071555">
    <property type="term" value="P:cell wall organization"/>
    <property type="evidence" value="ECO:0007669"/>
    <property type="project" value="UniProtKB-KW"/>
</dbReference>